<accession>A0A5N6KD62</accession>
<feature type="region of interest" description="Disordered" evidence="1">
    <location>
        <begin position="171"/>
        <end position="212"/>
    </location>
</feature>
<gene>
    <name evidence="2" type="ORF">EYC80_003227</name>
</gene>
<dbReference type="AlphaFoldDB" id="A0A5N6KD62"/>
<name>A0A5N6KD62_MONLA</name>
<reference evidence="2 3" key="1">
    <citation type="submission" date="2019-06" db="EMBL/GenBank/DDBJ databases">
        <title>Genome Sequence of the Brown Rot Fungal Pathogen Monilinia laxa.</title>
        <authorList>
            <person name="De Miccolis Angelini R.M."/>
            <person name="Landi L."/>
            <person name="Abate D."/>
            <person name="Pollastro S."/>
            <person name="Romanazzi G."/>
            <person name="Faretra F."/>
        </authorList>
    </citation>
    <scope>NUCLEOTIDE SEQUENCE [LARGE SCALE GENOMIC DNA]</scope>
    <source>
        <strain evidence="2 3">Mlax316</strain>
    </source>
</reference>
<protein>
    <submittedName>
        <fullName evidence="2">Uncharacterized protein</fullName>
    </submittedName>
</protein>
<evidence type="ECO:0000313" key="2">
    <source>
        <dbReference type="EMBL" id="KAB8301346.1"/>
    </source>
</evidence>
<sequence>MSSNDDAPGTPVVWDTGKPMYQEFVQVSDSQDLPRNPGATPTPAPAQSGSAATYYANGQTRPVIQMDIEPARPYGYGEAAPADTSSDASVATRHGWDCFYDRVQSAWYYVHAANPTVTTWVNPYAHLQAPAVGNDDYVNGVAAALASTSGTRTLARIGGMSADEMRYRQDWENDVSADVPSGSGAAGAEEQVDEPRRHKKSSKSSKGKKRSK</sequence>
<feature type="region of interest" description="Disordered" evidence="1">
    <location>
        <begin position="1"/>
        <end position="50"/>
    </location>
</feature>
<dbReference type="EMBL" id="VIGI01000004">
    <property type="protein sequence ID" value="KAB8301346.1"/>
    <property type="molecule type" value="Genomic_DNA"/>
</dbReference>
<evidence type="ECO:0000313" key="3">
    <source>
        <dbReference type="Proteomes" id="UP000326757"/>
    </source>
</evidence>
<dbReference type="OrthoDB" id="10343025at2759"/>
<keyword evidence="3" id="KW-1185">Reference proteome</keyword>
<dbReference type="Proteomes" id="UP000326757">
    <property type="component" value="Unassembled WGS sequence"/>
</dbReference>
<feature type="compositionally biased region" description="Basic residues" evidence="1">
    <location>
        <begin position="197"/>
        <end position="212"/>
    </location>
</feature>
<proteinExistence type="predicted"/>
<comment type="caution">
    <text evidence="2">The sequence shown here is derived from an EMBL/GenBank/DDBJ whole genome shotgun (WGS) entry which is preliminary data.</text>
</comment>
<evidence type="ECO:0000256" key="1">
    <source>
        <dbReference type="SAM" id="MobiDB-lite"/>
    </source>
</evidence>
<organism evidence="2 3">
    <name type="scientific">Monilinia laxa</name>
    <name type="common">Brown rot fungus</name>
    <name type="synonym">Sclerotinia laxa</name>
    <dbReference type="NCBI Taxonomy" id="61186"/>
    <lineage>
        <taxon>Eukaryota</taxon>
        <taxon>Fungi</taxon>
        <taxon>Dikarya</taxon>
        <taxon>Ascomycota</taxon>
        <taxon>Pezizomycotina</taxon>
        <taxon>Leotiomycetes</taxon>
        <taxon>Helotiales</taxon>
        <taxon>Sclerotiniaceae</taxon>
        <taxon>Monilinia</taxon>
    </lineage>
</organism>